<evidence type="ECO:0000313" key="3">
    <source>
        <dbReference type="WBParaSite" id="TASK_0001032901-mRNA-1"/>
    </source>
</evidence>
<name>A0A0R3WHI6_TAEAS</name>
<accession>A0A0R3WHI6</accession>
<dbReference type="Proteomes" id="UP000282613">
    <property type="component" value="Unassembled WGS sequence"/>
</dbReference>
<keyword evidence="2" id="KW-1185">Reference proteome</keyword>
<dbReference type="WBParaSite" id="TASK_0001032901-mRNA-1">
    <property type="protein sequence ID" value="TASK_0001032901-mRNA-1"/>
    <property type="gene ID" value="TASK_0001032901"/>
</dbReference>
<dbReference type="AlphaFoldDB" id="A0A0R3WHI6"/>
<proteinExistence type="predicted"/>
<dbReference type="EMBL" id="UYRS01023146">
    <property type="protein sequence ID" value="VDK52170.1"/>
    <property type="molecule type" value="Genomic_DNA"/>
</dbReference>
<gene>
    <name evidence="1" type="ORF">TASK_LOCUS10330</name>
</gene>
<dbReference type="STRING" id="60517.A0A0R3WHI6"/>
<protein>
    <submittedName>
        <fullName evidence="3">Transposase</fullName>
    </submittedName>
</protein>
<reference evidence="3" key="1">
    <citation type="submission" date="2017-02" db="UniProtKB">
        <authorList>
            <consortium name="WormBaseParasite"/>
        </authorList>
    </citation>
    <scope>IDENTIFICATION</scope>
</reference>
<dbReference type="OrthoDB" id="361536at2759"/>
<sequence length="86" mass="9765">MIRRCSYGLETDGEARKLWGNRCQLGRVVVWTGNERRAGAFSCAEDGMVTDLLLAQHLAHLGIEVQRQRKTDRTVMEMEVEVEASE</sequence>
<reference evidence="1 2" key="2">
    <citation type="submission" date="2018-11" db="EMBL/GenBank/DDBJ databases">
        <authorList>
            <consortium name="Pathogen Informatics"/>
        </authorList>
    </citation>
    <scope>NUCLEOTIDE SEQUENCE [LARGE SCALE GENOMIC DNA]</scope>
</reference>
<organism evidence="3">
    <name type="scientific">Taenia asiatica</name>
    <name type="common">Asian tapeworm</name>
    <dbReference type="NCBI Taxonomy" id="60517"/>
    <lineage>
        <taxon>Eukaryota</taxon>
        <taxon>Metazoa</taxon>
        <taxon>Spiralia</taxon>
        <taxon>Lophotrochozoa</taxon>
        <taxon>Platyhelminthes</taxon>
        <taxon>Cestoda</taxon>
        <taxon>Eucestoda</taxon>
        <taxon>Cyclophyllidea</taxon>
        <taxon>Taeniidae</taxon>
        <taxon>Taenia</taxon>
    </lineage>
</organism>
<evidence type="ECO:0000313" key="1">
    <source>
        <dbReference type="EMBL" id="VDK52170.1"/>
    </source>
</evidence>
<evidence type="ECO:0000313" key="2">
    <source>
        <dbReference type="Proteomes" id="UP000282613"/>
    </source>
</evidence>